<accession>X0GTW5</accession>
<name>X0GTW5_FUSOX</name>
<dbReference type="Proteomes" id="UP000030676">
    <property type="component" value="Unassembled WGS sequence"/>
</dbReference>
<proteinExistence type="predicted"/>
<reference evidence="1" key="2">
    <citation type="submission" date="2014-03" db="EMBL/GenBank/DDBJ databases">
        <title>The Genome Annotation of Fusarium oxysporum PHW808.</title>
        <authorList>
            <consortium name="The Broad Institute Genomics Platform"/>
            <person name="Ma L.-J."/>
            <person name="Corby-Kistler H."/>
            <person name="Broz K."/>
            <person name="Gale L.R."/>
            <person name="Jonkers W."/>
            <person name="O'Donnell K."/>
            <person name="Ploetz R."/>
            <person name="Steinberg C."/>
            <person name="Schwartz D.C."/>
            <person name="VanEtten H."/>
            <person name="Zhou S."/>
            <person name="Young S.K."/>
            <person name="Zeng Q."/>
            <person name="Gargeya S."/>
            <person name="Fitzgerald M."/>
            <person name="Abouelleil A."/>
            <person name="Alvarado L."/>
            <person name="Chapman S.B."/>
            <person name="Gainer-Dewar J."/>
            <person name="Goldberg J."/>
            <person name="Griggs A."/>
            <person name="Gujja S."/>
            <person name="Hansen M."/>
            <person name="Howarth C."/>
            <person name="Imamovic A."/>
            <person name="Ireland A."/>
            <person name="Larimer J."/>
            <person name="McCowan C."/>
            <person name="Murphy C."/>
            <person name="Pearson M."/>
            <person name="Poon T.W."/>
            <person name="Priest M."/>
            <person name="Roberts A."/>
            <person name="Saif S."/>
            <person name="Shea T."/>
            <person name="Sykes S."/>
            <person name="Wortman J."/>
            <person name="Nusbaum C."/>
            <person name="Birren B."/>
        </authorList>
    </citation>
    <scope>NUCLEOTIDE SEQUENCE</scope>
    <source>
        <strain evidence="1">54008</strain>
    </source>
</reference>
<sequence length="42" mass="4776">MLREASTDMLTFIRLAYGTSTVSRSLSCFRFDSALSLLCHHH</sequence>
<dbReference type="EMBL" id="KK033408">
    <property type="protein sequence ID" value="EXL66808.1"/>
    <property type="molecule type" value="Genomic_DNA"/>
</dbReference>
<evidence type="ECO:0000313" key="1">
    <source>
        <dbReference type="EMBL" id="EXL66808.1"/>
    </source>
</evidence>
<gene>
    <name evidence="1" type="ORF">FOPG_17048</name>
</gene>
<dbReference type="HOGENOM" id="CLU_3260609_0_0_1"/>
<dbReference type="AlphaFoldDB" id="X0GTW5"/>
<protein>
    <submittedName>
        <fullName evidence="1">Uncharacterized protein</fullName>
    </submittedName>
</protein>
<reference evidence="1" key="1">
    <citation type="submission" date="2011-11" db="EMBL/GenBank/DDBJ databases">
        <title>The Genome Sequence of Fusarium oxysporum PHW808.</title>
        <authorList>
            <consortium name="The Broad Institute Genome Sequencing Platform"/>
            <person name="Ma L.-J."/>
            <person name="Gale L.R."/>
            <person name="Schwartz D.C."/>
            <person name="Zhou S."/>
            <person name="Corby-Kistler H."/>
            <person name="Young S.K."/>
            <person name="Zeng Q."/>
            <person name="Gargeya S."/>
            <person name="Fitzgerald M."/>
            <person name="Haas B."/>
            <person name="Abouelleil A."/>
            <person name="Alvarado L."/>
            <person name="Arachchi H.M."/>
            <person name="Berlin A."/>
            <person name="Brown A."/>
            <person name="Chapman S.B."/>
            <person name="Chen Z."/>
            <person name="Dunbar C."/>
            <person name="Freedman E."/>
            <person name="Gearin G."/>
            <person name="Goldberg J."/>
            <person name="Griggs A."/>
            <person name="Gujja S."/>
            <person name="Heiman D."/>
            <person name="Howarth C."/>
            <person name="Larson L."/>
            <person name="Lui A."/>
            <person name="MacDonald P.J.P."/>
            <person name="Montmayeur A."/>
            <person name="Murphy C."/>
            <person name="Neiman D."/>
            <person name="Pearson M."/>
            <person name="Priest M."/>
            <person name="Roberts A."/>
            <person name="Saif S."/>
            <person name="Shea T."/>
            <person name="Shenoy N."/>
            <person name="Sisk P."/>
            <person name="Stolte C."/>
            <person name="Sykes S."/>
            <person name="Wortman J."/>
            <person name="Nusbaum C."/>
            <person name="Birren B."/>
        </authorList>
    </citation>
    <scope>NUCLEOTIDE SEQUENCE [LARGE SCALE GENOMIC DNA]</scope>
    <source>
        <strain evidence="1">54008</strain>
    </source>
</reference>
<organism evidence="1">
    <name type="scientific">Fusarium oxysporum f. sp. conglutinans race 2 54008</name>
    <dbReference type="NCBI Taxonomy" id="1089457"/>
    <lineage>
        <taxon>Eukaryota</taxon>
        <taxon>Fungi</taxon>
        <taxon>Dikarya</taxon>
        <taxon>Ascomycota</taxon>
        <taxon>Pezizomycotina</taxon>
        <taxon>Sordariomycetes</taxon>
        <taxon>Hypocreomycetidae</taxon>
        <taxon>Hypocreales</taxon>
        <taxon>Nectriaceae</taxon>
        <taxon>Fusarium</taxon>
        <taxon>Fusarium oxysporum species complex</taxon>
    </lineage>
</organism>